<comment type="caution">
    <text evidence="1">The sequence shown here is derived from an EMBL/GenBank/DDBJ whole genome shotgun (WGS) entry which is preliminary data.</text>
</comment>
<name>A0ABQ5CCA7_9ASTR</name>
<protein>
    <submittedName>
        <fullName evidence="1">Uncharacterized protein</fullName>
    </submittedName>
</protein>
<keyword evidence="2" id="KW-1185">Reference proteome</keyword>
<accession>A0ABQ5CCA7</accession>
<dbReference type="Proteomes" id="UP001151760">
    <property type="component" value="Unassembled WGS sequence"/>
</dbReference>
<reference evidence="1" key="2">
    <citation type="submission" date="2022-01" db="EMBL/GenBank/DDBJ databases">
        <authorList>
            <person name="Yamashiro T."/>
            <person name="Shiraishi A."/>
            <person name="Satake H."/>
            <person name="Nakayama K."/>
        </authorList>
    </citation>
    <scope>NUCLEOTIDE SEQUENCE</scope>
</reference>
<evidence type="ECO:0000313" key="1">
    <source>
        <dbReference type="EMBL" id="GJT24229.1"/>
    </source>
</evidence>
<organism evidence="1 2">
    <name type="scientific">Tanacetum coccineum</name>
    <dbReference type="NCBI Taxonomy" id="301880"/>
    <lineage>
        <taxon>Eukaryota</taxon>
        <taxon>Viridiplantae</taxon>
        <taxon>Streptophyta</taxon>
        <taxon>Embryophyta</taxon>
        <taxon>Tracheophyta</taxon>
        <taxon>Spermatophyta</taxon>
        <taxon>Magnoliopsida</taxon>
        <taxon>eudicotyledons</taxon>
        <taxon>Gunneridae</taxon>
        <taxon>Pentapetalae</taxon>
        <taxon>asterids</taxon>
        <taxon>campanulids</taxon>
        <taxon>Asterales</taxon>
        <taxon>Asteraceae</taxon>
        <taxon>Asteroideae</taxon>
        <taxon>Anthemideae</taxon>
        <taxon>Anthemidinae</taxon>
        <taxon>Tanacetum</taxon>
    </lineage>
</organism>
<proteinExistence type="predicted"/>
<reference evidence="1" key="1">
    <citation type="journal article" date="2022" name="Int. J. Mol. Sci.">
        <title>Draft Genome of Tanacetum Coccineum: Genomic Comparison of Closely Related Tanacetum-Family Plants.</title>
        <authorList>
            <person name="Yamashiro T."/>
            <person name="Shiraishi A."/>
            <person name="Nakayama K."/>
            <person name="Satake H."/>
        </authorList>
    </citation>
    <scope>NUCLEOTIDE SEQUENCE</scope>
</reference>
<sequence length="129" mass="14432">MGEPQGAEVDETMVVPAIEEVVELMVEAEEQMAAPVIDITIREIGPRVSAVEGHVQFMASQMVQAVDRMEQIGIQMEQGQQTATQRDKIQQLQTMMSEMSRREGTLMQCILGMDKRLAELEKKKLTGPQ</sequence>
<dbReference type="EMBL" id="BQNB010014119">
    <property type="protein sequence ID" value="GJT24229.1"/>
    <property type="molecule type" value="Genomic_DNA"/>
</dbReference>
<evidence type="ECO:0000313" key="2">
    <source>
        <dbReference type="Proteomes" id="UP001151760"/>
    </source>
</evidence>
<gene>
    <name evidence="1" type="ORF">Tco_0894166</name>
</gene>